<dbReference type="EMBL" id="JAMSHJ010000006">
    <property type="protein sequence ID" value="KAI5396768.1"/>
    <property type="molecule type" value="Genomic_DNA"/>
</dbReference>
<organism evidence="2 3">
    <name type="scientific">Pisum sativum</name>
    <name type="common">Garden pea</name>
    <name type="synonym">Lathyrus oleraceus</name>
    <dbReference type="NCBI Taxonomy" id="3888"/>
    <lineage>
        <taxon>Eukaryota</taxon>
        <taxon>Viridiplantae</taxon>
        <taxon>Streptophyta</taxon>
        <taxon>Embryophyta</taxon>
        <taxon>Tracheophyta</taxon>
        <taxon>Spermatophyta</taxon>
        <taxon>Magnoliopsida</taxon>
        <taxon>eudicotyledons</taxon>
        <taxon>Gunneridae</taxon>
        <taxon>Pentapetalae</taxon>
        <taxon>rosids</taxon>
        <taxon>fabids</taxon>
        <taxon>Fabales</taxon>
        <taxon>Fabaceae</taxon>
        <taxon>Papilionoideae</taxon>
        <taxon>50 kb inversion clade</taxon>
        <taxon>NPAAA clade</taxon>
        <taxon>Hologalegina</taxon>
        <taxon>IRL clade</taxon>
        <taxon>Fabeae</taxon>
        <taxon>Lathyrus</taxon>
    </lineage>
</organism>
<evidence type="ECO:0000256" key="1">
    <source>
        <dbReference type="SAM" id="MobiDB-lite"/>
    </source>
</evidence>
<keyword evidence="3" id="KW-1185">Reference proteome</keyword>
<dbReference type="Gramene" id="Psat06G0284500-T1">
    <property type="protein sequence ID" value="KAI5396768.1"/>
    <property type="gene ID" value="KIW84_062845"/>
</dbReference>
<feature type="compositionally biased region" description="Basic and acidic residues" evidence="1">
    <location>
        <begin position="1"/>
        <end position="12"/>
    </location>
</feature>
<gene>
    <name evidence="2" type="ORF">KIW84_062845</name>
</gene>
<evidence type="ECO:0000313" key="2">
    <source>
        <dbReference type="EMBL" id="KAI5396768.1"/>
    </source>
</evidence>
<feature type="region of interest" description="Disordered" evidence="1">
    <location>
        <begin position="1"/>
        <end position="27"/>
    </location>
</feature>
<dbReference type="AlphaFoldDB" id="A0A9D4W886"/>
<dbReference type="Proteomes" id="UP001058974">
    <property type="component" value="Chromosome 6"/>
</dbReference>
<evidence type="ECO:0000313" key="3">
    <source>
        <dbReference type="Proteomes" id="UP001058974"/>
    </source>
</evidence>
<reference evidence="2 3" key="1">
    <citation type="journal article" date="2022" name="Nat. Genet.">
        <title>Improved pea reference genome and pan-genome highlight genomic features and evolutionary characteristics.</title>
        <authorList>
            <person name="Yang T."/>
            <person name="Liu R."/>
            <person name="Luo Y."/>
            <person name="Hu S."/>
            <person name="Wang D."/>
            <person name="Wang C."/>
            <person name="Pandey M.K."/>
            <person name="Ge S."/>
            <person name="Xu Q."/>
            <person name="Li N."/>
            <person name="Li G."/>
            <person name="Huang Y."/>
            <person name="Saxena R.K."/>
            <person name="Ji Y."/>
            <person name="Li M."/>
            <person name="Yan X."/>
            <person name="He Y."/>
            <person name="Liu Y."/>
            <person name="Wang X."/>
            <person name="Xiang C."/>
            <person name="Varshney R.K."/>
            <person name="Ding H."/>
            <person name="Gao S."/>
            <person name="Zong X."/>
        </authorList>
    </citation>
    <scope>NUCLEOTIDE SEQUENCE [LARGE SCALE GENOMIC DNA]</scope>
    <source>
        <strain evidence="2 3">cv. Zhongwan 6</strain>
    </source>
</reference>
<comment type="caution">
    <text evidence="2">The sequence shown here is derived from an EMBL/GenBank/DDBJ whole genome shotgun (WGS) entry which is preliminary data.</text>
</comment>
<proteinExistence type="predicted"/>
<name>A0A9D4W886_PEA</name>
<protein>
    <recommendedName>
        <fullName evidence="4">CCHC-type domain-containing protein</fullName>
    </recommendedName>
</protein>
<evidence type="ECO:0008006" key="4">
    <source>
        <dbReference type="Google" id="ProtNLM"/>
    </source>
</evidence>
<accession>A0A9D4W886</accession>
<sequence>MLHMAKDDVSHDKRAKGRIKGSGKVVNPSQKEVPLRKYLSTKVNQLCIQRKNKKFKSDVTNKGQEVLLNKHQMITSKDGTTNIKLEVDWTDVEEDEALENSKTLNTIFNAIDVQKKTIGPSQKELKELASTISSGEKEISPLNSKLENLIHSESWLEKNSTLRDEKIDFGEITNDEGTCLEDTNKRIPPKMIVIYGEKTEDLRLNHMSQYHAQHVAPIHRKNKKQPLICHHCGKYGHIKPYCFDWLKLTTRGRKEDHAKKKWKSNAAHGQR</sequence>